<keyword evidence="2" id="KW-1185">Reference proteome</keyword>
<gene>
    <name evidence="1" type="ORF">K239x_21500</name>
</gene>
<organism evidence="1 2">
    <name type="scientific">Stieleria marina</name>
    <dbReference type="NCBI Taxonomy" id="1930275"/>
    <lineage>
        <taxon>Bacteria</taxon>
        <taxon>Pseudomonadati</taxon>
        <taxon>Planctomycetota</taxon>
        <taxon>Planctomycetia</taxon>
        <taxon>Pirellulales</taxon>
        <taxon>Pirellulaceae</taxon>
        <taxon>Stieleria</taxon>
    </lineage>
</organism>
<protein>
    <submittedName>
        <fullName evidence="1">Uncharacterized protein</fullName>
    </submittedName>
</protein>
<name>A0A517NSV9_9BACT</name>
<dbReference type="EMBL" id="CP036526">
    <property type="protein sequence ID" value="QDT10195.1"/>
    <property type="molecule type" value="Genomic_DNA"/>
</dbReference>
<proteinExistence type="predicted"/>
<reference evidence="1 2" key="1">
    <citation type="submission" date="2019-02" db="EMBL/GenBank/DDBJ databases">
        <title>Deep-cultivation of Planctomycetes and their phenomic and genomic characterization uncovers novel biology.</title>
        <authorList>
            <person name="Wiegand S."/>
            <person name="Jogler M."/>
            <person name="Boedeker C."/>
            <person name="Pinto D."/>
            <person name="Vollmers J."/>
            <person name="Rivas-Marin E."/>
            <person name="Kohn T."/>
            <person name="Peeters S.H."/>
            <person name="Heuer A."/>
            <person name="Rast P."/>
            <person name="Oberbeckmann S."/>
            <person name="Bunk B."/>
            <person name="Jeske O."/>
            <person name="Meyerdierks A."/>
            <person name="Storesund J.E."/>
            <person name="Kallscheuer N."/>
            <person name="Luecker S."/>
            <person name="Lage O.M."/>
            <person name="Pohl T."/>
            <person name="Merkel B.J."/>
            <person name="Hornburger P."/>
            <person name="Mueller R.-W."/>
            <person name="Bruemmer F."/>
            <person name="Labrenz M."/>
            <person name="Spormann A.M."/>
            <person name="Op den Camp H."/>
            <person name="Overmann J."/>
            <person name="Amann R."/>
            <person name="Jetten M.S.M."/>
            <person name="Mascher T."/>
            <person name="Medema M.H."/>
            <person name="Devos D.P."/>
            <person name="Kaster A.-K."/>
            <person name="Ovreas L."/>
            <person name="Rohde M."/>
            <person name="Galperin M.Y."/>
            <person name="Jogler C."/>
        </authorList>
    </citation>
    <scope>NUCLEOTIDE SEQUENCE [LARGE SCALE GENOMIC DNA]</scope>
    <source>
        <strain evidence="1 2">K23_9</strain>
    </source>
</reference>
<sequence>MMTGGVVKNSRPHRSQAASLDVHVLWQNSGVLVEEGAGLFCRGILPRPIAPVCRRTTSKMIFVWVLLRLGAVAAGLHSEGIPLTRLRLFVTTTTIVGPS</sequence>
<evidence type="ECO:0000313" key="1">
    <source>
        <dbReference type="EMBL" id="QDT10195.1"/>
    </source>
</evidence>
<dbReference type="Proteomes" id="UP000319817">
    <property type="component" value="Chromosome"/>
</dbReference>
<accession>A0A517NSV9</accession>
<evidence type="ECO:0000313" key="2">
    <source>
        <dbReference type="Proteomes" id="UP000319817"/>
    </source>
</evidence>
<dbReference type="AlphaFoldDB" id="A0A517NSV9"/>